<reference evidence="1 2" key="1">
    <citation type="journal article" date="2011" name="PLoS Genet.">
        <title>Azospirillum genomes reveal transition of bacteria from aquatic to terrestrial environments.</title>
        <authorList>
            <person name="Wisniewski-Dye F."/>
            <person name="Borziak K."/>
            <person name="Khalsa-Moyers G."/>
            <person name="Alexandre G."/>
            <person name="Sukharnikov L.O."/>
            <person name="Wuichet K."/>
            <person name="Hurst G.B."/>
            <person name="McDonald W.H."/>
            <person name="Robertson J.S."/>
            <person name="Barbe V."/>
            <person name="Calteau A."/>
            <person name="Rouy Z."/>
            <person name="Mangenot S."/>
            <person name="Prigent-Combaret C."/>
            <person name="Normand P."/>
            <person name="Boyer M."/>
            <person name="Siguier P."/>
            <person name="Dessaux Y."/>
            <person name="Elmerich C."/>
            <person name="Condemine G."/>
            <person name="Krishnen G."/>
            <person name="Kennedy I."/>
            <person name="Paterson A.H."/>
            <person name="Gonzalez V."/>
            <person name="Mavingui P."/>
            <person name="Zhulin I.B."/>
        </authorList>
    </citation>
    <scope>NUCLEOTIDE SEQUENCE [LARGE SCALE GENOMIC DNA]</scope>
    <source>
        <strain evidence="1 2">Sp245</strain>
    </source>
</reference>
<evidence type="ECO:0000313" key="2">
    <source>
        <dbReference type="Proteomes" id="UP000007319"/>
    </source>
</evidence>
<keyword evidence="2" id="KW-1185">Reference proteome</keyword>
<accession>A0A9P1JSC6</accession>
<evidence type="ECO:0000313" key="1">
    <source>
        <dbReference type="EMBL" id="CCC98865.1"/>
    </source>
</evidence>
<dbReference type="EMBL" id="HE577327">
    <property type="protein sequence ID" value="CCC98865.1"/>
    <property type="molecule type" value="Genomic_DNA"/>
</dbReference>
<gene>
    <name evidence="1" type="ORF">AZOBR_160025</name>
</gene>
<name>A0A9P1JSC6_9PROT</name>
<proteinExistence type="predicted"/>
<sequence length="115" mass="12665">MTKRPMPAYERALLRACRARYAFVPLTALAIPYGLSKQRISQICKGIVAGLGDDLQADKLRRAYEQDIRRTVSDAEWVAICARIDADVERFLTDAEAAGKVALASLTKEAPNAAR</sequence>
<dbReference type="AlphaFoldDB" id="A0A9P1JSC6"/>
<organism evidence="1 2">
    <name type="scientific">Azospirillum baldaniorum</name>
    <dbReference type="NCBI Taxonomy" id="1064539"/>
    <lineage>
        <taxon>Bacteria</taxon>
        <taxon>Pseudomonadati</taxon>
        <taxon>Pseudomonadota</taxon>
        <taxon>Alphaproteobacteria</taxon>
        <taxon>Rhodospirillales</taxon>
        <taxon>Azospirillaceae</taxon>
        <taxon>Azospirillum</taxon>
    </lineage>
</organism>
<dbReference type="KEGG" id="abs:AZOBR_160025"/>
<dbReference type="RefSeq" id="WP_014241063.1">
    <property type="nucleotide sequence ID" value="NC_016617.1"/>
</dbReference>
<dbReference type="Proteomes" id="UP000007319">
    <property type="component" value="Chromosome"/>
</dbReference>
<protein>
    <submittedName>
        <fullName evidence="1">Uncharacterized protein</fullName>
    </submittedName>
</protein>